<dbReference type="PANTHER" id="PTHR34821">
    <property type="entry name" value="INNER MEMBRANE PROTEIN YDCZ"/>
    <property type="match status" value="1"/>
</dbReference>
<protein>
    <recommendedName>
        <fullName evidence="4">Integral membrane protein</fullName>
    </recommendedName>
</protein>
<organism evidence="2 3">
    <name type="scientific">Photobacterium aphoticum</name>
    <dbReference type="NCBI Taxonomy" id="754436"/>
    <lineage>
        <taxon>Bacteria</taxon>
        <taxon>Pseudomonadati</taxon>
        <taxon>Pseudomonadota</taxon>
        <taxon>Gammaproteobacteria</taxon>
        <taxon>Vibrionales</taxon>
        <taxon>Vibrionaceae</taxon>
        <taxon>Photobacterium</taxon>
    </lineage>
</organism>
<feature type="transmembrane region" description="Helical" evidence="1">
    <location>
        <begin position="75"/>
        <end position="105"/>
    </location>
</feature>
<dbReference type="eggNOG" id="COG3238">
    <property type="taxonomic scope" value="Bacteria"/>
</dbReference>
<keyword evidence="1" id="KW-0812">Transmembrane</keyword>
<dbReference type="GO" id="GO:0005886">
    <property type="term" value="C:plasma membrane"/>
    <property type="evidence" value="ECO:0007669"/>
    <property type="project" value="TreeGrafter"/>
</dbReference>
<reference evidence="2 3" key="1">
    <citation type="journal article" date="2014" name="Genome Announc.">
        <title>Draft Genome Sequences of Two Vibrionaceae Species, Vibrio ponticus C121 and Photobacterium aphoticum C119, Isolated as Coral Reef Microbiota.</title>
        <authorList>
            <person name="Al-saari N."/>
            <person name="Meirelles P.M."/>
            <person name="Mino S."/>
            <person name="Suda W."/>
            <person name="Oshima K."/>
            <person name="Hattori M."/>
            <person name="Ohkuma M."/>
            <person name="Thompson F.L."/>
            <person name="Gomez-Gil B."/>
            <person name="Sawabe T."/>
            <person name="Sawabe T."/>
        </authorList>
    </citation>
    <scope>NUCLEOTIDE SEQUENCE [LARGE SCALE GENOMIC DNA]</scope>
    <source>
        <strain evidence="2 3">JCM 19237</strain>
    </source>
</reference>
<feature type="transmembrane region" description="Helical" evidence="1">
    <location>
        <begin position="7"/>
        <end position="28"/>
    </location>
</feature>
<evidence type="ECO:0000313" key="3">
    <source>
        <dbReference type="Proteomes" id="UP000029227"/>
    </source>
</evidence>
<sequence length="148" mass="16145">MINIFSIIFVVFAGMGLSFEAGILGPLGSQVGKLWATMSIVSVGTLVLWLVDFFTPQSKQYKWEEIPRWQLIGGVLGSLYVVVLTLATPVIGVAMTMVCVLFGQITKSFAIDYFGWFGVAKKPTNPLRIIGLLFVLIALCFSYIGAIS</sequence>
<proteinExistence type="predicted"/>
<keyword evidence="1" id="KW-1133">Transmembrane helix</keyword>
<dbReference type="Proteomes" id="UP000029227">
    <property type="component" value="Unassembled WGS sequence"/>
</dbReference>
<evidence type="ECO:0000313" key="2">
    <source>
        <dbReference type="EMBL" id="GAL08517.1"/>
    </source>
</evidence>
<dbReference type="STRING" id="754436.JCM19237_770"/>
<feature type="transmembrane region" description="Helical" evidence="1">
    <location>
        <begin position="34"/>
        <end position="54"/>
    </location>
</feature>
<dbReference type="Pfam" id="PF04657">
    <property type="entry name" value="DMT_YdcZ"/>
    <property type="match status" value="1"/>
</dbReference>
<evidence type="ECO:0008006" key="4">
    <source>
        <dbReference type="Google" id="ProtNLM"/>
    </source>
</evidence>
<evidence type="ECO:0000256" key="1">
    <source>
        <dbReference type="SAM" id="Phobius"/>
    </source>
</evidence>
<comment type="caution">
    <text evidence="2">The sequence shown here is derived from an EMBL/GenBank/DDBJ whole genome shotgun (WGS) entry which is preliminary data.</text>
</comment>
<gene>
    <name evidence="2" type="ORF">JCM19237_770</name>
</gene>
<dbReference type="PANTHER" id="PTHR34821:SF2">
    <property type="entry name" value="INNER MEMBRANE PROTEIN YDCZ"/>
    <property type="match status" value="1"/>
</dbReference>
<name>A0A090RM27_9GAMM</name>
<dbReference type="AlphaFoldDB" id="A0A090RM27"/>
<accession>A0A090RM27</accession>
<dbReference type="InterPro" id="IPR006750">
    <property type="entry name" value="YdcZ"/>
</dbReference>
<dbReference type="EMBL" id="BBMN01000027">
    <property type="protein sequence ID" value="GAL08517.1"/>
    <property type="molecule type" value="Genomic_DNA"/>
</dbReference>
<feature type="transmembrane region" description="Helical" evidence="1">
    <location>
        <begin position="125"/>
        <end position="146"/>
    </location>
</feature>
<keyword evidence="1" id="KW-0472">Membrane</keyword>